<dbReference type="AlphaFoldDB" id="A0AAW9QU84"/>
<dbReference type="InterPro" id="IPR029063">
    <property type="entry name" value="SAM-dependent_MTases_sf"/>
</dbReference>
<keyword evidence="6" id="KW-1185">Reference proteome</keyword>
<dbReference type="CDD" id="cd02440">
    <property type="entry name" value="AdoMet_MTases"/>
    <property type="match status" value="1"/>
</dbReference>
<evidence type="ECO:0000313" key="6">
    <source>
        <dbReference type="Proteomes" id="UP001328733"/>
    </source>
</evidence>
<evidence type="ECO:0000256" key="4">
    <source>
        <dbReference type="HAMAP-Rule" id="MF_01982"/>
    </source>
</evidence>
<dbReference type="PANTHER" id="PTHR43591:SF24">
    <property type="entry name" value="2-METHOXY-6-POLYPRENYL-1,4-BENZOQUINOL METHYLASE, MITOCHONDRIAL"/>
    <property type="match status" value="1"/>
</dbReference>
<protein>
    <recommendedName>
        <fullName evidence="4">2-phytyl-1,4-naphtoquinone methyltransferase</fullName>
        <ecNumber evidence="4">2.1.1.329</ecNumber>
    </recommendedName>
    <alternativeName>
        <fullName evidence="4">Demethylphylloquinone methyltransferase</fullName>
    </alternativeName>
</protein>
<reference evidence="5 6" key="1">
    <citation type="submission" date="2024-01" db="EMBL/GenBank/DDBJ databases">
        <title>Genomic insights into the taxonomy and metabolism of the cyanobacterium Pannus brasiliensis CCIBt3594.</title>
        <authorList>
            <person name="Machado M."/>
            <person name="Botero N.B."/>
            <person name="Andreote A.P.D."/>
            <person name="Feitosa A.M.T."/>
            <person name="Popin R."/>
            <person name="Sivonen K."/>
            <person name="Fiore M.F."/>
        </authorList>
    </citation>
    <scope>NUCLEOTIDE SEQUENCE [LARGE SCALE GENOMIC DNA]</scope>
    <source>
        <strain evidence="5 6">CCIBt3594</strain>
    </source>
</reference>
<dbReference type="NCBIfam" id="TIGR01934">
    <property type="entry name" value="MenG_MenH_UbiE"/>
    <property type="match status" value="1"/>
</dbReference>
<dbReference type="InterPro" id="IPR004033">
    <property type="entry name" value="UbiE/COQ5_MeTrFase"/>
</dbReference>
<organism evidence="5 6">
    <name type="scientific">Pannus brasiliensis CCIBt3594</name>
    <dbReference type="NCBI Taxonomy" id="1427578"/>
    <lineage>
        <taxon>Bacteria</taxon>
        <taxon>Bacillati</taxon>
        <taxon>Cyanobacteriota</taxon>
        <taxon>Cyanophyceae</taxon>
        <taxon>Oscillatoriophycideae</taxon>
        <taxon>Chroococcales</taxon>
        <taxon>Microcystaceae</taxon>
        <taxon>Pannus</taxon>
    </lineage>
</organism>
<keyword evidence="3 4" id="KW-0949">S-adenosyl-L-methionine</keyword>
<comment type="pathway">
    <text evidence="4">Cofactor biosynthesis; phylloquinone biosynthesis.</text>
</comment>
<comment type="function">
    <text evidence="4">Methyltransferase required for the conversion of 2-phytyl-1,4-beta-naphthoquinol to phylloquinol.</text>
</comment>
<dbReference type="PROSITE" id="PS51608">
    <property type="entry name" value="SAM_MT_UBIE"/>
    <property type="match status" value="1"/>
</dbReference>
<accession>A0AAW9QU84</accession>
<keyword evidence="2 4" id="KW-0808">Transferase</keyword>
<dbReference type="EC" id="2.1.1.329" evidence="4"/>
<dbReference type="Pfam" id="PF01209">
    <property type="entry name" value="Ubie_methyltran"/>
    <property type="match status" value="1"/>
</dbReference>
<dbReference type="GO" id="GO:0032259">
    <property type="term" value="P:methylation"/>
    <property type="evidence" value="ECO:0007669"/>
    <property type="project" value="UniProtKB-KW"/>
</dbReference>
<sequence length="235" mass="26130">MPDRPSPSATEIQAIFDRIAPVYDRLNHDLSFGLHHVWKTMTVKWCEPKPGDLALDLCCGSGDLTFILAKQVGATGKTIGLDFSPRLLDIARQRALDRPELNLDWIEGNALDLPFADNTFDCATMGYGLRNVVDIPKCLAEVHRVLKPGARAAILDFHESEEPIARLFARWYLHSIVVPTARRHGLTDEYAYISPSLDRFPTGKEQVKLGYSAGFSRAVHYPIASGMMGVLVLVK</sequence>
<dbReference type="Gene3D" id="3.40.50.150">
    <property type="entry name" value="Vaccinia Virus protein VP39"/>
    <property type="match status" value="1"/>
</dbReference>
<comment type="similarity">
    <text evidence="4">Belongs to the class I-like SAM-binding methyltransferase superfamily. MenG/UbiE family.</text>
</comment>
<dbReference type="NCBIfam" id="NF001244">
    <property type="entry name" value="PRK00216.1-5"/>
    <property type="match status" value="1"/>
</dbReference>
<dbReference type="PANTHER" id="PTHR43591">
    <property type="entry name" value="METHYLTRANSFERASE"/>
    <property type="match status" value="1"/>
</dbReference>
<dbReference type="InterPro" id="IPR032904">
    <property type="entry name" value="MenG"/>
</dbReference>
<dbReference type="GO" id="GO:0042372">
    <property type="term" value="P:phylloquinone biosynthetic process"/>
    <property type="evidence" value="ECO:0007669"/>
    <property type="project" value="UniProtKB-UniRule"/>
</dbReference>
<dbReference type="HAMAP" id="MF_01982">
    <property type="entry name" value="MenG_phylloquinone_subfam"/>
    <property type="match status" value="1"/>
</dbReference>
<evidence type="ECO:0000256" key="3">
    <source>
        <dbReference type="ARBA" id="ARBA00022691"/>
    </source>
</evidence>
<comment type="caution">
    <text evidence="5">The sequence shown here is derived from an EMBL/GenBank/DDBJ whole genome shotgun (WGS) entry which is preliminary data.</text>
</comment>
<dbReference type="SUPFAM" id="SSF53335">
    <property type="entry name" value="S-adenosyl-L-methionine-dependent methyltransferases"/>
    <property type="match status" value="1"/>
</dbReference>
<dbReference type="PROSITE" id="PS01183">
    <property type="entry name" value="UBIE_1"/>
    <property type="match status" value="1"/>
</dbReference>
<comment type="catalytic activity">
    <reaction evidence="4">
        <text>demethylphylloquinol + S-adenosyl-L-methionine = phylloquinol + S-adenosyl-L-homocysteine + H(+)</text>
        <dbReference type="Rhea" id="RHEA:40551"/>
        <dbReference type="ChEBI" id="CHEBI:15378"/>
        <dbReference type="ChEBI" id="CHEBI:28433"/>
        <dbReference type="ChEBI" id="CHEBI:57856"/>
        <dbReference type="ChEBI" id="CHEBI:59789"/>
        <dbReference type="ChEBI" id="CHEBI:87844"/>
        <dbReference type="EC" id="2.1.1.329"/>
    </reaction>
</comment>
<dbReference type="InterPro" id="IPR023576">
    <property type="entry name" value="UbiE/COQ5_MeTrFase_CS"/>
</dbReference>
<evidence type="ECO:0000313" key="5">
    <source>
        <dbReference type="EMBL" id="MEG3437587.1"/>
    </source>
</evidence>
<evidence type="ECO:0000256" key="1">
    <source>
        <dbReference type="ARBA" id="ARBA00022603"/>
    </source>
</evidence>
<dbReference type="GO" id="GO:0052624">
    <property type="term" value="F:2-phytyl-1,4-naphthoquinone methyltransferase activity"/>
    <property type="evidence" value="ECO:0007669"/>
    <property type="project" value="UniProtKB-EC"/>
</dbReference>
<name>A0AAW9QU84_9CHRO</name>
<gene>
    <name evidence="5" type="primary">ubiE</name>
    <name evidence="4" type="synonym">menG</name>
    <name evidence="5" type="ORF">V0288_10700</name>
</gene>
<keyword evidence="1 4" id="KW-0489">Methyltransferase</keyword>
<dbReference type="RefSeq" id="WP_332865109.1">
    <property type="nucleotide sequence ID" value="NZ_JBAFSM010000017.1"/>
</dbReference>
<proteinExistence type="inferred from homology"/>
<evidence type="ECO:0000256" key="2">
    <source>
        <dbReference type="ARBA" id="ARBA00022679"/>
    </source>
</evidence>
<dbReference type="HAMAP" id="MF_01813">
    <property type="entry name" value="MenG_UbiE_methyltr"/>
    <property type="match status" value="1"/>
</dbReference>
<dbReference type="EMBL" id="JBAFSM010000017">
    <property type="protein sequence ID" value="MEG3437587.1"/>
    <property type="molecule type" value="Genomic_DNA"/>
</dbReference>
<dbReference type="Proteomes" id="UP001328733">
    <property type="component" value="Unassembled WGS sequence"/>
</dbReference>